<dbReference type="EMBL" id="CM004392">
    <property type="protein sequence ID" value="OAY46612.1"/>
    <property type="molecule type" value="Genomic_DNA"/>
</dbReference>
<comment type="subcellular location">
    <subcellularLocation>
        <location evidence="2">Secreted</location>
        <location evidence="2">Extracellular space</location>
        <location evidence="2">Apoplast</location>
    </subcellularLocation>
</comment>
<dbReference type="Pfam" id="PF17766">
    <property type="entry name" value="fn3_6"/>
    <property type="match status" value="1"/>
</dbReference>
<dbReference type="Proteomes" id="UP000091857">
    <property type="component" value="Chromosome 6"/>
</dbReference>
<evidence type="ECO:0000256" key="5">
    <source>
        <dbReference type="ARBA" id="ARBA00022525"/>
    </source>
</evidence>
<dbReference type="InterPro" id="IPR023828">
    <property type="entry name" value="Peptidase_S8_Ser-AS"/>
</dbReference>
<dbReference type="PANTHER" id="PTHR10795">
    <property type="entry name" value="PROPROTEIN CONVERTASE SUBTILISIN/KEXIN"/>
    <property type="match status" value="1"/>
</dbReference>
<organism evidence="20 21">
    <name type="scientific">Manihot esculenta</name>
    <name type="common">Cassava</name>
    <name type="synonym">Jatropha manihot</name>
    <dbReference type="NCBI Taxonomy" id="3983"/>
    <lineage>
        <taxon>Eukaryota</taxon>
        <taxon>Viridiplantae</taxon>
        <taxon>Streptophyta</taxon>
        <taxon>Embryophyta</taxon>
        <taxon>Tracheophyta</taxon>
        <taxon>Spermatophyta</taxon>
        <taxon>Magnoliopsida</taxon>
        <taxon>eudicotyledons</taxon>
        <taxon>Gunneridae</taxon>
        <taxon>Pentapetalae</taxon>
        <taxon>rosids</taxon>
        <taxon>fabids</taxon>
        <taxon>Malpighiales</taxon>
        <taxon>Euphorbiaceae</taxon>
        <taxon>Crotonoideae</taxon>
        <taxon>Manihoteae</taxon>
        <taxon>Manihot</taxon>
    </lineage>
</organism>
<dbReference type="InterPro" id="IPR022398">
    <property type="entry name" value="Peptidase_S8_His-AS"/>
</dbReference>
<comment type="similarity">
    <text evidence="3 13">Belongs to the peptidase S8 family.</text>
</comment>
<proteinExistence type="inferred from homology"/>
<dbReference type="FunFam" id="3.30.70.80:FF:000003">
    <property type="entry name" value="Subtilisin-like protease SBT1.9"/>
    <property type="match status" value="1"/>
</dbReference>
<feature type="region of interest" description="Disordered" evidence="14">
    <location>
        <begin position="194"/>
        <end position="215"/>
    </location>
</feature>
<dbReference type="Gramene" id="Manes.06G013400.3.v8.1">
    <property type="protein sequence ID" value="Manes.06G013400.3.v8.1.CDS"/>
    <property type="gene ID" value="Manes.06G013400.v8.1"/>
</dbReference>
<dbReference type="InterPro" id="IPR003137">
    <property type="entry name" value="PA_domain"/>
</dbReference>
<evidence type="ECO:0000259" key="19">
    <source>
        <dbReference type="Pfam" id="PF17766"/>
    </source>
</evidence>
<evidence type="ECO:0000256" key="12">
    <source>
        <dbReference type="PIRSR" id="PIRSR615500-1"/>
    </source>
</evidence>
<evidence type="ECO:0000313" key="20">
    <source>
        <dbReference type="EMBL" id="OAY46612.1"/>
    </source>
</evidence>
<evidence type="ECO:0000256" key="1">
    <source>
        <dbReference type="ARBA" id="ARBA00002076"/>
    </source>
</evidence>
<evidence type="ECO:0000256" key="6">
    <source>
        <dbReference type="ARBA" id="ARBA00022670"/>
    </source>
</evidence>
<evidence type="ECO:0000256" key="14">
    <source>
        <dbReference type="SAM" id="MobiDB-lite"/>
    </source>
</evidence>
<dbReference type="InterPro" id="IPR000209">
    <property type="entry name" value="Peptidase_S8/S53_dom"/>
</dbReference>
<dbReference type="InterPro" id="IPR036852">
    <property type="entry name" value="Peptidase_S8/S53_dom_sf"/>
</dbReference>
<keyword evidence="4" id="KW-0052">Apoplast</keyword>
<name>A0A2C9VLX9_MANES</name>
<feature type="active site" description="Charge relay system" evidence="12 13">
    <location>
        <position position="139"/>
    </location>
</feature>
<keyword evidence="6 13" id="KW-0645">Protease</keyword>
<feature type="signal peptide" evidence="15">
    <location>
        <begin position="1"/>
        <end position="23"/>
    </location>
</feature>
<feature type="active site" description="Charge relay system" evidence="12 13">
    <location>
        <position position="211"/>
    </location>
</feature>
<evidence type="ECO:0000256" key="7">
    <source>
        <dbReference type="ARBA" id="ARBA00022729"/>
    </source>
</evidence>
<evidence type="ECO:0000256" key="11">
    <source>
        <dbReference type="ARBA" id="ARBA00023180"/>
    </source>
</evidence>
<dbReference type="GO" id="GO:0009609">
    <property type="term" value="P:response to symbiotic bacterium"/>
    <property type="evidence" value="ECO:0007669"/>
    <property type="project" value="UniProtKB-ARBA"/>
</dbReference>
<dbReference type="OMA" id="EQASHDI"/>
<dbReference type="CDD" id="cd04852">
    <property type="entry name" value="Peptidases_S8_3"/>
    <property type="match status" value="1"/>
</dbReference>
<dbReference type="PROSITE" id="PS51892">
    <property type="entry name" value="SUBTILASE"/>
    <property type="match status" value="1"/>
</dbReference>
<evidence type="ECO:0000313" key="21">
    <source>
        <dbReference type="Proteomes" id="UP000091857"/>
    </source>
</evidence>
<dbReference type="CDD" id="cd02120">
    <property type="entry name" value="PA_subtilisin_like"/>
    <property type="match status" value="1"/>
</dbReference>
<feature type="domain" description="Subtilisin-like protease fibronectin type-III" evidence="19">
    <location>
        <begin position="656"/>
        <end position="755"/>
    </location>
</feature>
<evidence type="ECO:0000256" key="13">
    <source>
        <dbReference type="PROSITE-ProRule" id="PRU01240"/>
    </source>
</evidence>
<dbReference type="Gene3D" id="3.30.70.80">
    <property type="entry name" value="Peptidase S8 propeptide/proteinase inhibitor I9"/>
    <property type="match status" value="1"/>
</dbReference>
<evidence type="ECO:0000256" key="10">
    <source>
        <dbReference type="ARBA" id="ARBA00023145"/>
    </source>
</evidence>
<keyword evidence="8 13" id="KW-0378">Hydrolase</keyword>
<keyword evidence="21" id="KW-1185">Reference proteome</keyword>
<evidence type="ECO:0000259" key="18">
    <source>
        <dbReference type="Pfam" id="PF05922"/>
    </source>
</evidence>
<evidence type="ECO:0000256" key="9">
    <source>
        <dbReference type="ARBA" id="ARBA00022825"/>
    </source>
</evidence>
<dbReference type="SUPFAM" id="SSF52743">
    <property type="entry name" value="Subtilisin-like"/>
    <property type="match status" value="1"/>
</dbReference>
<dbReference type="InterPro" id="IPR015500">
    <property type="entry name" value="Peptidase_S8_subtilisin-rel"/>
</dbReference>
<evidence type="ECO:0000256" key="15">
    <source>
        <dbReference type="SAM" id="SignalP"/>
    </source>
</evidence>
<gene>
    <name evidence="20" type="ORF">MANES_06G013400v8</name>
</gene>
<dbReference type="Pfam" id="PF05922">
    <property type="entry name" value="Inhibitor_I9"/>
    <property type="match status" value="1"/>
</dbReference>
<comment type="function">
    <text evidence="1">Required for arbuscular mycorrhiza (AM) development during AM symbiosis with AM fungi (e.g. Glomeromycota intraradices).</text>
</comment>
<dbReference type="OrthoDB" id="206201at2759"/>
<dbReference type="InterPro" id="IPR034197">
    <property type="entry name" value="Peptidases_S8_3"/>
</dbReference>
<dbReference type="Pfam" id="PF00082">
    <property type="entry name" value="Peptidase_S8"/>
    <property type="match status" value="1"/>
</dbReference>
<keyword evidence="10" id="KW-0865">Zymogen</keyword>
<evidence type="ECO:0000256" key="8">
    <source>
        <dbReference type="ARBA" id="ARBA00022801"/>
    </source>
</evidence>
<dbReference type="GO" id="GO:0048731">
    <property type="term" value="P:system development"/>
    <property type="evidence" value="ECO:0007669"/>
    <property type="project" value="UniProtKB-ARBA"/>
</dbReference>
<keyword evidence="9 13" id="KW-0720">Serine protease</keyword>
<dbReference type="AlphaFoldDB" id="A0A2C9VLX9"/>
<dbReference type="FunFam" id="2.60.40.2310:FF:000001">
    <property type="entry name" value="Subtilisin-like protease SBT1.5"/>
    <property type="match status" value="1"/>
</dbReference>
<evidence type="ECO:0000256" key="4">
    <source>
        <dbReference type="ARBA" id="ARBA00022523"/>
    </source>
</evidence>
<dbReference type="FunFam" id="3.40.50.200:FF:000006">
    <property type="entry name" value="Subtilisin-like protease SBT1.5"/>
    <property type="match status" value="1"/>
</dbReference>
<dbReference type="Gene3D" id="3.50.30.30">
    <property type="match status" value="1"/>
</dbReference>
<evidence type="ECO:0000259" key="17">
    <source>
        <dbReference type="Pfam" id="PF02225"/>
    </source>
</evidence>
<keyword evidence="5" id="KW-0964">Secreted</keyword>
<comment type="caution">
    <text evidence="20">The sequence shown here is derived from an EMBL/GenBank/DDBJ whole genome shotgun (WGS) entry which is preliminary data.</text>
</comment>
<evidence type="ECO:0000256" key="3">
    <source>
        <dbReference type="ARBA" id="ARBA00011073"/>
    </source>
</evidence>
<keyword evidence="11" id="KW-0325">Glycoprotein</keyword>
<dbReference type="GO" id="GO:0006508">
    <property type="term" value="P:proteolysis"/>
    <property type="evidence" value="ECO:0007669"/>
    <property type="project" value="UniProtKB-KW"/>
</dbReference>
<dbReference type="InterPro" id="IPR037045">
    <property type="entry name" value="S8pro/Inhibitor_I9_sf"/>
</dbReference>
<feature type="active site" description="Charge relay system" evidence="12 13">
    <location>
        <position position="541"/>
    </location>
</feature>
<dbReference type="InterPro" id="IPR010259">
    <property type="entry name" value="S8pro/Inhibitor_I9"/>
</dbReference>
<feature type="domain" description="PA" evidence="17">
    <location>
        <begin position="382"/>
        <end position="455"/>
    </location>
</feature>
<dbReference type="PRINTS" id="PR00723">
    <property type="entry name" value="SUBTILISIN"/>
</dbReference>
<dbReference type="FunFam" id="3.50.30.30:FF:000005">
    <property type="entry name" value="subtilisin-like protease SBT1.5"/>
    <property type="match status" value="1"/>
</dbReference>
<dbReference type="PROSITE" id="PS00137">
    <property type="entry name" value="SUBTILASE_HIS"/>
    <property type="match status" value="1"/>
</dbReference>
<dbReference type="GO" id="GO:0005576">
    <property type="term" value="C:extracellular region"/>
    <property type="evidence" value="ECO:0000318"/>
    <property type="project" value="GO_Central"/>
</dbReference>
<dbReference type="GO" id="GO:0009610">
    <property type="term" value="P:response to symbiotic fungus"/>
    <property type="evidence" value="ECO:0007669"/>
    <property type="project" value="UniProtKB-ARBA"/>
</dbReference>
<dbReference type="InterPro" id="IPR045051">
    <property type="entry name" value="SBT"/>
</dbReference>
<feature type="domain" description="Peptidase S8/S53" evidence="16">
    <location>
        <begin position="131"/>
        <end position="601"/>
    </location>
</feature>
<evidence type="ECO:0000256" key="2">
    <source>
        <dbReference type="ARBA" id="ARBA00004271"/>
    </source>
</evidence>
<dbReference type="Gene3D" id="3.40.50.200">
    <property type="entry name" value="Peptidase S8/S53 domain"/>
    <property type="match status" value="1"/>
</dbReference>
<keyword evidence="7 15" id="KW-0732">Signal</keyword>
<protein>
    <recommendedName>
        <fullName evidence="22">Subtilisin-like protease</fullName>
    </recommendedName>
</protein>
<reference evidence="21" key="1">
    <citation type="journal article" date="2016" name="Nat. Biotechnol.">
        <title>Sequencing wild and cultivated cassava and related species reveals extensive interspecific hybridization and genetic diversity.</title>
        <authorList>
            <person name="Bredeson J.V."/>
            <person name="Lyons J.B."/>
            <person name="Prochnik S.E."/>
            <person name="Wu G.A."/>
            <person name="Ha C.M."/>
            <person name="Edsinger-Gonzales E."/>
            <person name="Grimwood J."/>
            <person name="Schmutz J."/>
            <person name="Rabbi I.Y."/>
            <person name="Egesi C."/>
            <person name="Nauluvula P."/>
            <person name="Lebot V."/>
            <person name="Ndunguru J."/>
            <person name="Mkamilo G."/>
            <person name="Bart R.S."/>
            <person name="Setter T.L."/>
            <person name="Gleadow R.M."/>
            <person name="Kulakow P."/>
            <person name="Ferguson M.E."/>
            <person name="Rounsley S."/>
            <person name="Rokhsar D.S."/>
        </authorList>
    </citation>
    <scope>NUCLEOTIDE SEQUENCE [LARGE SCALE GENOMIC DNA]</scope>
    <source>
        <strain evidence="21">cv. AM560-2</strain>
    </source>
</reference>
<feature type="domain" description="Inhibitor I9" evidence="18">
    <location>
        <begin position="29"/>
        <end position="100"/>
    </location>
</feature>
<dbReference type="Gene3D" id="2.60.40.2310">
    <property type="match status" value="1"/>
</dbReference>
<dbReference type="GO" id="GO:0048046">
    <property type="term" value="C:apoplast"/>
    <property type="evidence" value="ECO:0007669"/>
    <property type="project" value="UniProtKB-SubCell"/>
</dbReference>
<dbReference type="InterPro" id="IPR041469">
    <property type="entry name" value="Subtilisin-like_FN3"/>
</dbReference>
<dbReference type="Pfam" id="PF02225">
    <property type="entry name" value="PA"/>
    <property type="match status" value="1"/>
</dbReference>
<feature type="chain" id="PRO_5013379324" description="Subtilisin-like protease" evidence="15">
    <location>
        <begin position="24"/>
        <end position="758"/>
    </location>
</feature>
<sequence>MASMKILWLLVLVIFSTLSLLSASTPKQTYIVHMNHNSKPLSHPTHHDWYQSLTSTSDSILYTYTTAFHGFAAYLDPQEADSLRNMDAVLNVFEDRVYSAQTTHTPQFLGLNSSFSLTDGRQFEEIEQASHDIIIGVLDTGVWPESKSFDDKGLSDIPKRWKGKCVSSNDFNGRSLCNNKLIGARYFLKSHEKQASGSSKQVPSPRDYDGHGTHCASTAAGSPVENVSLFGYGKGTARGVAYRARVASYKVCARVDACYLADIFAAFESAISDGVDVISLSIALVSEPPPYYLDPMAVGAYAAMSKGILVSFAAGNTGPKKSSVANTAPWAITVGAGSVDRDFPAYILLGNKKLFRGVSIYSGGRMGNNLVGLVYHKGKNSSSNYCLDGTLEPALVRGKVVICDIGVTENVKKSLVVRKAGGVGMIVVNSVSMKELSTDIHLLPTVEVGWKVGDLIKQYERTDPSPTAVLGFDGTVVNVKPSPMVPYFSSRGPNLVTPYILKPDVIAPGVNILAAWTEAIGPSGLKEDKRTVKFNVVSGTSMACPHVSGIIALIKAAHPTWSPTAIKSAIMTTAYNTDNMNLPFRDASKGSSANSFAYGSGFVNPQRALSPGLVYDASSQDYLKFFCSLNYPLEYLREILDTPNLSCSRKFRDPGELNYPSFSVLFGNKSSMVEYSREVTNVGLSNSVYKVKVTAPSNVDVTVNPSKLVFKNVGEKKRYRVTFVDKRLNKSKLKAAFGWIVWSNAKHIVSSPIAVMWP</sequence>
<dbReference type="PROSITE" id="PS00138">
    <property type="entry name" value="SUBTILASE_SER"/>
    <property type="match status" value="1"/>
</dbReference>
<evidence type="ECO:0000259" key="16">
    <source>
        <dbReference type="Pfam" id="PF00082"/>
    </source>
</evidence>
<dbReference type="GO" id="GO:0004252">
    <property type="term" value="F:serine-type endopeptidase activity"/>
    <property type="evidence" value="ECO:0000318"/>
    <property type="project" value="GO_Central"/>
</dbReference>
<accession>A0A2C9VLX9</accession>
<evidence type="ECO:0008006" key="22">
    <source>
        <dbReference type="Google" id="ProtNLM"/>
    </source>
</evidence>